<keyword evidence="9" id="KW-1185">Reference proteome</keyword>
<dbReference type="InterPro" id="IPR013083">
    <property type="entry name" value="Znf_RING/FYVE/PHD"/>
</dbReference>
<feature type="compositionally biased region" description="Low complexity" evidence="6">
    <location>
        <begin position="699"/>
        <end position="716"/>
    </location>
</feature>
<dbReference type="InterPro" id="IPR019786">
    <property type="entry name" value="Zinc_finger_PHD-type_CS"/>
</dbReference>
<accession>A0A9P3HG00</accession>
<dbReference type="PANTHER" id="PTHR47636">
    <property type="entry name" value="TRANSCRIPTIONAL REGULATORY PROTEIN RCO1"/>
    <property type="match status" value="1"/>
</dbReference>
<evidence type="ECO:0000256" key="1">
    <source>
        <dbReference type="ARBA" id="ARBA00022723"/>
    </source>
</evidence>
<sequence>MTATPSSANGSHRQPQPPQEQTSHGQQPATAGGTSSKKPTVRLGSPSHQPTLSAASWGAAKKPSAPLMMTPSPSEANQNTFAPQPLSTPSVNVQPVHGPDPQDSMQASVSGHFPESSKESSHPPPEVVPPTTTTTVTTATKSYQAPKLRAKRSLEGLGPVVQRRMSKDDDDDYKGKAIPNAARSAKRRHHKRRSASAGLGKALDGNISGSSSGSSHGGNVLSSNNNKRSRDPNASPTVKKTKMTDHRGAKDFSKGKSSSPGLQDERRPPIIKGLVSVTGDEDALKNNNDYCETCLGLGQFICCDTCPRAFHFSCCHPPLDPDNLPDEWHCNECEARLHPPVPSPNGIFKQLLDNLNCMNPRSFALPADMRKFYKNVETNSDGEYVDSMDFKPEPPAAPSGSAAASEAEALGMSASTLEALKIRDKKGEIRLCFHCHKSAVQNRMMASCDHCPLHWHLDCLDPPMAAPPPSTRKWMCPNHVDHLLPRRRKRRDAVAIKVTDPYAANNGDIEIIEEPSPPPSLEGDKKSTIKAVEMMDASGVVYRIPERSIKLNFFQKCESVRSQEQLLRQQEQQQQQQQQQRLEHVAESKLTAMETEEEEGTFGSNASMLDILAAAAIACDGTAVSSLVEQQNVQDSVLSHLTSAADREDYLHFRALQRVLKEKGLEDQVRQWVAQHDVHRSTDGQRSEVVEQPPPLPPTQQQQTSSWPSSLPESLLPSPPQPPSRILIKPEKLDEGDPPQLVPGQRYPAHELHSPPEQQARETVHDATNKAKAI</sequence>
<keyword evidence="3" id="KW-0862">Zinc</keyword>
<dbReference type="OrthoDB" id="5876363at2759"/>
<dbReference type="InterPro" id="IPR019787">
    <property type="entry name" value="Znf_PHD-finger"/>
</dbReference>
<protein>
    <recommendedName>
        <fullName evidence="7">PHD-type domain-containing protein</fullName>
    </recommendedName>
</protein>
<reference evidence="8" key="2">
    <citation type="journal article" date="2022" name="Microbiol. Resour. Announc.">
        <title>Whole-Genome Sequence of Entomortierella parvispora E1425, a Mucoromycotan Fungus Associated with Burkholderiaceae-Related Endosymbiotic Bacteria.</title>
        <authorList>
            <person name="Herlambang A."/>
            <person name="Guo Y."/>
            <person name="Takashima Y."/>
            <person name="Narisawa K."/>
            <person name="Ohta H."/>
            <person name="Nishizawa T."/>
        </authorList>
    </citation>
    <scope>NUCLEOTIDE SEQUENCE</scope>
    <source>
        <strain evidence="8">E1425</strain>
    </source>
</reference>
<dbReference type="GO" id="GO:0032221">
    <property type="term" value="C:Rpd3S complex"/>
    <property type="evidence" value="ECO:0007669"/>
    <property type="project" value="TreeGrafter"/>
</dbReference>
<evidence type="ECO:0000256" key="2">
    <source>
        <dbReference type="ARBA" id="ARBA00022771"/>
    </source>
</evidence>
<feature type="region of interest" description="Disordered" evidence="6">
    <location>
        <begin position="1"/>
        <end position="270"/>
    </location>
</feature>
<feature type="compositionally biased region" description="Low complexity" evidence="6">
    <location>
        <begin position="129"/>
        <end position="140"/>
    </location>
</feature>
<evidence type="ECO:0000256" key="3">
    <source>
        <dbReference type="ARBA" id="ARBA00022833"/>
    </source>
</evidence>
<feature type="region of interest" description="Disordered" evidence="6">
    <location>
        <begin position="676"/>
        <end position="774"/>
    </location>
</feature>
<feature type="compositionally biased region" description="Basic and acidic residues" evidence="6">
    <location>
        <begin position="676"/>
        <end position="689"/>
    </location>
</feature>
<feature type="coiled-coil region" evidence="5">
    <location>
        <begin position="560"/>
        <end position="588"/>
    </location>
</feature>
<dbReference type="Proteomes" id="UP000827284">
    <property type="component" value="Unassembled WGS sequence"/>
</dbReference>
<dbReference type="EMBL" id="BQFW01000012">
    <property type="protein sequence ID" value="GJJ76069.1"/>
    <property type="molecule type" value="Genomic_DNA"/>
</dbReference>
<dbReference type="AlphaFoldDB" id="A0A9P3HG00"/>
<dbReference type="SMART" id="SM00249">
    <property type="entry name" value="PHD"/>
    <property type="match status" value="2"/>
</dbReference>
<organism evidence="8 9">
    <name type="scientific">Entomortierella parvispora</name>
    <dbReference type="NCBI Taxonomy" id="205924"/>
    <lineage>
        <taxon>Eukaryota</taxon>
        <taxon>Fungi</taxon>
        <taxon>Fungi incertae sedis</taxon>
        <taxon>Mucoromycota</taxon>
        <taxon>Mortierellomycotina</taxon>
        <taxon>Mortierellomycetes</taxon>
        <taxon>Mortierellales</taxon>
        <taxon>Mortierellaceae</taxon>
        <taxon>Entomortierella</taxon>
    </lineage>
</organism>
<name>A0A9P3HG00_9FUNG</name>
<evidence type="ECO:0000313" key="9">
    <source>
        <dbReference type="Proteomes" id="UP000827284"/>
    </source>
</evidence>
<gene>
    <name evidence="8" type="ORF">EMPS_08428</name>
</gene>
<dbReference type="PANTHER" id="PTHR47636:SF1">
    <property type="entry name" value="TRANSCRIPTIONAL REGULATORY PROTEIN RCO1"/>
    <property type="match status" value="1"/>
</dbReference>
<dbReference type="InterPro" id="IPR011011">
    <property type="entry name" value="Znf_FYVE_PHD"/>
</dbReference>
<dbReference type="InterPro" id="IPR052819">
    <property type="entry name" value="Chromatin_regulatory_protein"/>
</dbReference>
<dbReference type="InterPro" id="IPR001965">
    <property type="entry name" value="Znf_PHD"/>
</dbReference>
<keyword evidence="5" id="KW-0175">Coiled coil</keyword>
<feature type="compositionally biased region" description="Low complexity" evidence="6">
    <location>
        <begin position="205"/>
        <end position="226"/>
    </location>
</feature>
<reference evidence="8" key="1">
    <citation type="submission" date="2021-11" db="EMBL/GenBank/DDBJ databases">
        <authorList>
            <person name="Herlambang A."/>
            <person name="Guo Y."/>
            <person name="Takashima Y."/>
            <person name="Nishizawa T."/>
        </authorList>
    </citation>
    <scope>NUCLEOTIDE SEQUENCE</scope>
    <source>
        <strain evidence="8">E1425</strain>
    </source>
</reference>
<feature type="compositionally biased region" description="Polar residues" evidence="6">
    <location>
        <begin position="1"/>
        <end position="38"/>
    </location>
</feature>
<dbReference type="SUPFAM" id="SSF57903">
    <property type="entry name" value="FYVE/PHD zinc finger"/>
    <property type="match status" value="2"/>
</dbReference>
<feature type="compositionally biased region" description="Basic and acidic residues" evidence="6">
    <location>
        <begin position="242"/>
        <end position="254"/>
    </location>
</feature>
<dbReference type="Gene3D" id="3.30.40.10">
    <property type="entry name" value="Zinc/RING finger domain, C3HC4 (zinc finger)"/>
    <property type="match status" value="2"/>
</dbReference>
<keyword evidence="2 4" id="KW-0863">Zinc-finger</keyword>
<feature type="domain" description="PHD-type" evidence="7">
    <location>
        <begin position="288"/>
        <end position="336"/>
    </location>
</feature>
<dbReference type="Pfam" id="PF00628">
    <property type="entry name" value="PHD"/>
    <property type="match status" value="2"/>
</dbReference>
<dbReference type="CDD" id="cd15535">
    <property type="entry name" value="PHD1_Rco1"/>
    <property type="match status" value="1"/>
</dbReference>
<evidence type="ECO:0000259" key="7">
    <source>
        <dbReference type="PROSITE" id="PS50016"/>
    </source>
</evidence>
<proteinExistence type="predicted"/>
<dbReference type="GO" id="GO:0008270">
    <property type="term" value="F:zinc ion binding"/>
    <property type="evidence" value="ECO:0007669"/>
    <property type="project" value="UniProtKB-KW"/>
</dbReference>
<feature type="compositionally biased region" description="Basic and acidic residues" evidence="6">
    <location>
        <begin position="748"/>
        <end position="774"/>
    </location>
</feature>
<feature type="compositionally biased region" description="Basic residues" evidence="6">
    <location>
        <begin position="184"/>
        <end position="194"/>
    </location>
</feature>
<keyword evidence="1" id="KW-0479">Metal-binding</keyword>
<dbReference type="GO" id="GO:0006357">
    <property type="term" value="P:regulation of transcription by RNA polymerase II"/>
    <property type="evidence" value="ECO:0007669"/>
    <property type="project" value="TreeGrafter"/>
</dbReference>
<feature type="compositionally biased region" description="Polar residues" evidence="6">
    <location>
        <begin position="71"/>
        <end position="93"/>
    </location>
</feature>
<evidence type="ECO:0000256" key="6">
    <source>
        <dbReference type="SAM" id="MobiDB-lite"/>
    </source>
</evidence>
<evidence type="ECO:0000313" key="8">
    <source>
        <dbReference type="EMBL" id="GJJ76069.1"/>
    </source>
</evidence>
<dbReference type="CDD" id="cd15534">
    <property type="entry name" value="PHD2_PHF12_Rco1"/>
    <property type="match status" value="1"/>
</dbReference>
<dbReference type="PROSITE" id="PS01359">
    <property type="entry name" value="ZF_PHD_1"/>
    <property type="match status" value="1"/>
</dbReference>
<evidence type="ECO:0000256" key="5">
    <source>
        <dbReference type="SAM" id="Coils"/>
    </source>
</evidence>
<evidence type="ECO:0000256" key="4">
    <source>
        <dbReference type="PROSITE-ProRule" id="PRU00146"/>
    </source>
</evidence>
<comment type="caution">
    <text evidence="8">The sequence shown here is derived from an EMBL/GenBank/DDBJ whole genome shotgun (WGS) entry which is preliminary data.</text>
</comment>
<dbReference type="PROSITE" id="PS50016">
    <property type="entry name" value="ZF_PHD_2"/>
    <property type="match status" value="1"/>
</dbReference>